<dbReference type="EMBL" id="ML977617">
    <property type="protein sequence ID" value="KAF1997090.1"/>
    <property type="molecule type" value="Genomic_DNA"/>
</dbReference>
<evidence type="ECO:0000313" key="2">
    <source>
        <dbReference type="EMBL" id="KAF1997090.1"/>
    </source>
</evidence>
<dbReference type="Proteomes" id="UP000799779">
    <property type="component" value="Unassembled WGS sequence"/>
</dbReference>
<keyword evidence="1" id="KW-0472">Membrane</keyword>
<protein>
    <submittedName>
        <fullName evidence="2">Uncharacterized protein</fullName>
    </submittedName>
</protein>
<keyword evidence="1" id="KW-1133">Transmembrane helix</keyword>
<gene>
    <name evidence="2" type="ORF">P154DRAFT_298404</name>
</gene>
<accession>A0A6A5W5D6</accession>
<evidence type="ECO:0000256" key="1">
    <source>
        <dbReference type="SAM" id="Phobius"/>
    </source>
</evidence>
<proteinExistence type="predicted"/>
<keyword evidence="1" id="KW-0812">Transmembrane</keyword>
<keyword evidence="3" id="KW-1185">Reference proteome</keyword>
<evidence type="ECO:0000313" key="3">
    <source>
        <dbReference type="Proteomes" id="UP000799779"/>
    </source>
</evidence>
<dbReference type="AlphaFoldDB" id="A0A6A5W5D6"/>
<sequence length="234" mass="25744">MAAYLPLVYNPFSSNSRFLFHTTSLNPLIPSNKLYVVTMRLSTALSIIVTFISLTVATAIPPGITPLIPDPCHPFEYRWYVPPPLPHSPISTPTPLTEPRETACEDKYLPSASALVAITNACKAAERCRPGNQPGGTLILGRGPDRALAQIRLGQFCGNNDKGWSRDMCIGYFDKYINQKCGPQMGSYASEYHWERRGDDREYGDVLANSLVVGFSRSKCDGMLLGLGLERPSS</sequence>
<name>A0A6A5W5D6_9PLEO</name>
<reference evidence="2" key="1">
    <citation type="journal article" date="2020" name="Stud. Mycol.">
        <title>101 Dothideomycetes genomes: a test case for predicting lifestyles and emergence of pathogens.</title>
        <authorList>
            <person name="Haridas S."/>
            <person name="Albert R."/>
            <person name="Binder M."/>
            <person name="Bloem J."/>
            <person name="Labutti K."/>
            <person name="Salamov A."/>
            <person name="Andreopoulos B."/>
            <person name="Baker S."/>
            <person name="Barry K."/>
            <person name="Bills G."/>
            <person name="Bluhm B."/>
            <person name="Cannon C."/>
            <person name="Castanera R."/>
            <person name="Culley D."/>
            <person name="Daum C."/>
            <person name="Ezra D."/>
            <person name="Gonzalez J."/>
            <person name="Henrissat B."/>
            <person name="Kuo A."/>
            <person name="Liang C."/>
            <person name="Lipzen A."/>
            <person name="Lutzoni F."/>
            <person name="Magnuson J."/>
            <person name="Mondo S."/>
            <person name="Nolan M."/>
            <person name="Ohm R."/>
            <person name="Pangilinan J."/>
            <person name="Park H.-J."/>
            <person name="Ramirez L."/>
            <person name="Alfaro M."/>
            <person name="Sun H."/>
            <person name="Tritt A."/>
            <person name="Yoshinaga Y."/>
            <person name="Zwiers L.-H."/>
            <person name="Turgeon B."/>
            <person name="Goodwin S."/>
            <person name="Spatafora J."/>
            <person name="Crous P."/>
            <person name="Grigoriev I."/>
        </authorList>
    </citation>
    <scope>NUCLEOTIDE SEQUENCE</scope>
    <source>
        <strain evidence="2">CBS 123094</strain>
    </source>
</reference>
<organism evidence="2 3">
    <name type="scientific">Amniculicola lignicola CBS 123094</name>
    <dbReference type="NCBI Taxonomy" id="1392246"/>
    <lineage>
        <taxon>Eukaryota</taxon>
        <taxon>Fungi</taxon>
        <taxon>Dikarya</taxon>
        <taxon>Ascomycota</taxon>
        <taxon>Pezizomycotina</taxon>
        <taxon>Dothideomycetes</taxon>
        <taxon>Pleosporomycetidae</taxon>
        <taxon>Pleosporales</taxon>
        <taxon>Amniculicolaceae</taxon>
        <taxon>Amniculicola</taxon>
    </lineage>
</organism>
<feature type="transmembrane region" description="Helical" evidence="1">
    <location>
        <begin position="41"/>
        <end position="64"/>
    </location>
</feature>